<dbReference type="EMBL" id="LJQD01000130">
    <property type="protein sequence ID" value="KPW98127.1"/>
    <property type="molecule type" value="Genomic_DNA"/>
</dbReference>
<evidence type="ECO:0000313" key="1">
    <source>
        <dbReference type="EMBL" id="KPW98127.1"/>
    </source>
</evidence>
<sequence length="240" mass="27442">MLQQVVAFAKPGVGKLRPERLKLDFPFLFQPALELANHPLIRRIQRLDVIHCDLGEEADAIAAPPPALGNFQDAAGADDVMDRLAKGFLPRFTVDDRFQHHRRVADRHETRRLEHVHQRQRAARRTPRHSRNEGFIQVFRRREGYFVANLEDLLDVQRRAGPEALRPTVVVVQAVAKIRQHRCRIGMIGVHGRHHQQADGVVQAQEFVGGKHAGISRYRDGRETLPGRAGEISQGRRYWL</sequence>
<name>A0A0P9N7A1_PSESX</name>
<dbReference type="AlphaFoldDB" id="A0A0P9N7A1"/>
<reference evidence="1 2" key="1">
    <citation type="submission" date="2015-09" db="EMBL/GenBank/DDBJ databases">
        <title>Genome announcement of multiple Pseudomonas syringae strains.</title>
        <authorList>
            <person name="Thakur S."/>
            <person name="Wang P.W."/>
            <person name="Gong Y."/>
            <person name="Weir B.S."/>
            <person name="Guttman D.S."/>
        </authorList>
    </citation>
    <scope>NUCLEOTIDE SEQUENCE [LARGE SCALE GENOMIC DNA]</scope>
    <source>
        <strain evidence="1 2">ICMP9419</strain>
    </source>
</reference>
<gene>
    <name evidence="1" type="ORF">ALO79_02296</name>
</gene>
<proteinExistence type="predicted"/>
<dbReference type="Proteomes" id="UP000050381">
    <property type="component" value="Unassembled WGS sequence"/>
</dbReference>
<organism evidence="1 2">
    <name type="scientific">Pseudomonas syringae pv. castaneae</name>
    <dbReference type="NCBI Taxonomy" id="264450"/>
    <lineage>
        <taxon>Bacteria</taxon>
        <taxon>Pseudomonadati</taxon>
        <taxon>Pseudomonadota</taxon>
        <taxon>Gammaproteobacteria</taxon>
        <taxon>Pseudomonadales</taxon>
        <taxon>Pseudomonadaceae</taxon>
        <taxon>Pseudomonas</taxon>
        <taxon>Pseudomonas syringae</taxon>
    </lineage>
</organism>
<protein>
    <submittedName>
        <fullName evidence="1">Uncharacterized protein</fullName>
    </submittedName>
</protein>
<comment type="caution">
    <text evidence="1">The sequence shown here is derived from an EMBL/GenBank/DDBJ whole genome shotgun (WGS) entry which is preliminary data.</text>
</comment>
<evidence type="ECO:0000313" key="2">
    <source>
        <dbReference type="Proteomes" id="UP000050381"/>
    </source>
</evidence>
<accession>A0A0P9N7A1</accession>